<gene>
    <name evidence="1" type="ORF">METZ01_LOCUS433822</name>
</gene>
<reference evidence="1" key="1">
    <citation type="submission" date="2018-05" db="EMBL/GenBank/DDBJ databases">
        <authorList>
            <person name="Lanie J.A."/>
            <person name="Ng W.-L."/>
            <person name="Kazmierczak K.M."/>
            <person name="Andrzejewski T.M."/>
            <person name="Davidsen T.M."/>
            <person name="Wayne K.J."/>
            <person name="Tettelin H."/>
            <person name="Glass J.I."/>
            <person name="Rusch D."/>
            <person name="Podicherti R."/>
            <person name="Tsui H.-C.T."/>
            <person name="Winkler M.E."/>
        </authorList>
    </citation>
    <scope>NUCLEOTIDE SEQUENCE</scope>
</reference>
<proteinExistence type="predicted"/>
<name>A0A382YEM1_9ZZZZ</name>
<protein>
    <submittedName>
        <fullName evidence="1">Uncharacterized protein</fullName>
    </submittedName>
</protein>
<dbReference type="AlphaFoldDB" id="A0A382YEM1"/>
<accession>A0A382YEM1</accession>
<dbReference type="EMBL" id="UINC01174711">
    <property type="protein sequence ID" value="SVD80968.1"/>
    <property type="molecule type" value="Genomic_DNA"/>
</dbReference>
<feature type="non-terminal residue" evidence="1">
    <location>
        <position position="227"/>
    </location>
</feature>
<evidence type="ECO:0000313" key="1">
    <source>
        <dbReference type="EMBL" id="SVD80968.1"/>
    </source>
</evidence>
<sequence>MISPSISNNISVVIAYRGSGRHLLDVFLDLKLWFSDITLVGPSCAAILEEIKIQGGDWIESESPNICELWEKGMRSKNSPWCLLLEGREYLSTILKESIVETANSSQVKQAWFPIKREVFFLKQRLKYPLEWSHDPRPGLLYVGTDKSVQINSSAFPKENILKGESTYFAETAVAEVIINTMHRGEQAADQLYRTEPSLGSFTLVSRALVGFLSNFLKNWIFRKGIR</sequence>
<organism evidence="1">
    <name type="scientific">marine metagenome</name>
    <dbReference type="NCBI Taxonomy" id="408172"/>
    <lineage>
        <taxon>unclassified sequences</taxon>
        <taxon>metagenomes</taxon>
        <taxon>ecological metagenomes</taxon>
    </lineage>
</organism>